<proteinExistence type="predicted"/>
<reference evidence="2 3" key="1">
    <citation type="submission" date="2019-02" db="EMBL/GenBank/DDBJ databases">
        <title>Deep-cultivation of Planctomycetes and their phenomic and genomic characterization uncovers novel biology.</title>
        <authorList>
            <person name="Wiegand S."/>
            <person name="Jogler M."/>
            <person name="Boedeker C."/>
            <person name="Pinto D."/>
            <person name="Vollmers J."/>
            <person name="Rivas-Marin E."/>
            <person name="Kohn T."/>
            <person name="Peeters S.H."/>
            <person name="Heuer A."/>
            <person name="Rast P."/>
            <person name="Oberbeckmann S."/>
            <person name="Bunk B."/>
            <person name="Jeske O."/>
            <person name="Meyerdierks A."/>
            <person name="Storesund J.E."/>
            <person name="Kallscheuer N."/>
            <person name="Luecker S."/>
            <person name="Lage O.M."/>
            <person name="Pohl T."/>
            <person name="Merkel B.J."/>
            <person name="Hornburger P."/>
            <person name="Mueller R.-W."/>
            <person name="Bruemmer F."/>
            <person name="Labrenz M."/>
            <person name="Spormann A.M."/>
            <person name="Op Den Camp H."/>
            <person name="Overmann J."/>
            <person name="Amann R."/>
            <person name="Jetten M.S.M."/>
            <person name="Mascher T."/>
            <person name="Medema M.H."/>
            <person name="Devos D.P."/>
            <person name="Kaster A.-K."/>
            <person name="Ovreas L."/>
            <person name="Rohde M."/>
            <person name="Galperin M.Y."/>
            <person name="Jogler C."/>
        </authorList>
    </citation>
    <scope>NUCLEOTIDE SEQUENCE [LARGE SCALE GENOMIC DNA]</scope>
    <source>
        <strain evidence="2 3">Pla111</strain>
    </source>
</reference>
<feature type="signal peptide" evidence="1">
    <location>
        <begin position="1"/>
        <end position="19"/>
    </location>
</feature>
<organism evidence="2 3">
    <name type="scientific">Botrimarina hoheduenensis</name>
    <dbReference type="NCBI Taxonomy" id="2528000"/>
    <lineage>
        <taxon>Bacteria</taxon>
        <taxon>Pseudomonadati</taxon>
        <taxon>Planctomycetota</taxon>
        <taxon>Planctomycetia</taxon>
        <taxon>Pirellulales</taxon>
        <taxon>Lacipirellulaceae</taxon>
        <taxon>Botrimarina</taxon>
    </lineage>
</organism>
<protein>
    <recommendedName>
        <fullName evidence="4">PEP-CTERM protein-sorting domain-containing protein</fullName>
    </recommendedName>
</protein>
<dbReference type="OrthoDB" id="256429at2"/>
<evidence type="ECO:0000313" key="2">
    <source>
        <dbReference type="EMBL" id="TWT47716.1"/>
    </source>
</evidence>
<dbReference type="EMBL" id="SJPH01000002">
    <property type="protein sequence ID" value="TWT47716.1"/>
    <property type="molecule type" value="Genomic_DNA"/>
</dbReference>
<dbReference type="AlphaFoldDB" id="A0A5C5WA20"/>
<comment type="caution">
    <text evidence="2">The sequence shown here is derived from an EMBL/GenBank/DDBJ whole genome shotgun (WGS) entry which is preliminary data.</text>
</comment>
<keyword evidence="1" id="KW-0732">Signal</keyword>
<name>A0A5C5WA20_9BACT</name>
<accession>A0A5C5WA20</accession>
<gene>
    <name evidence="2" type="ORF">Pla111_13360</name>
</gene>
<dbReference type="RefSeq" id="WP_146572518.1">
    <property type="nucleotide sequence ID" value="NZ_SJPH01000002.1"/>
</dbReference>
<sequence precursor="true">MIRLLFVLPCLLLAVPLSAATLVFDENALPTNDPVNGFGSFTFDDFGGGAVTETATSLVFDVSDNNASNGVFGGVGVDYVVENPPGSMTFVPQHFDAATHQWELRVKLLPNNAAGALRAVFIDDDGAGTADEHQYEFNLLSVPNDGEFHVLTLPLSTPLFSQGAFGFTLGNGAVDPGLRQIQIQTPFGSTGRLNVEVDYLRITPSIPEPASLGGVLISMMILGQRRRS</sequence>
<evidence type="ECO:0000256" key="1">
    <source>
        <dbReference type="SAM" id="SignalP"/>
    </source>
</evidence>
<evidence type="ECO:0008006" key="4">
    <source>
        <dbReference type="Google" id="ProtNLM"/>
    </source>
</evidence>
<dbReference type="Proteomes" id="UP000318995">
    <property type="component" value="Unassembled WGS sequence"/>
</dbReference>
<evidence type="ECO:0000313" key="3">
    <source>
        <dbReference type="Proteomes" id="UP000318995"/>
    </source>
</evidence>
<keyword evidence="3" id="KW-1185">Reference proteome</keyword>
<feature type="chain" id="PRO_5022933996" description="PEP-CTERM protein-sorting domain-containing protein" evidence="1">
    <location>
        <begin position="20"/>
        <end position="228"/>
    </location>
</feature>